<proteinExistence type="predicted"/>
<dbReference type="Proteomes" id="UP000199337">
    <property type="component" value="Unassembled WGS sequence"/>
</dbReference>
<name>A0A1I2YTZ3_9FIRM</name>
<evidence type="ECO:0000313" key="1">
    <source>
        <dbReference type="EMBL" id="SFH28101.1"/>
    </source>
</evidence>
<organism evidence="1 2">
    <name type="scientific">Desulfotruncus arcticus DSM 17038</name>
    <dbReference type="NCBI Taxonomy" id="1121424"/>
    <lineage>
        <taxon>Bacteria</taxon>
        <taxon>Bacillati</taxon>
        <taxon>Bacillota</taxon>
        <taxon>Clostridia</taxon>
        <taxon>Eubacteriales</taxon>
        <taxon>Desulfallaceae</taxon>
        <taxon>Desulfotruncus</taxon>
    </lineage>
</organism>
<protein>
    <submittedName>
        <fullName evidence="1">Uncharacterized protein</fullName>
    </submittedName>
</protein>
<feature type="non-terminal residue" evidence="1">
    <location>
        <position position="1"/>
    </location>
</feature>
<dbReference type="RefSeq" id="WP_207648236.1">
    <property type="nucleotide sequence ID" value="NZ_FOOX01000022.1"/>
</dbReference>
<accession>A0A1I2YTZ3</accession>
<gene>
    <name evidence="1" type="ORF">SAMN05660649_04580</name>
</gene>
<sequence length="81" mass="9073">ESRLNTDPKSLGELFFIMCDEVKELDYQTALTQLLSIMNSIVIGNTVESQAISVAEKVDIWLQQLPTYIRKKMLPAVANAS</sequence>
<dbReference type="AlphaFoldDB" id="A0A1I2YTZ3"/>
<keyword evidence="2" id="KW-1185">Reference proteome</keyword>
<dbReference type="EMBL" id="FOOX01000022">
    <property type="protein sequence ID" value="SFH28101.1"/>
    <property type="molecule type" value="Genomic_DNA"/>
</dbReference>
<reference evidence="2" key="1">
    <citation type="submission" date="2016-10" db="EMBL/GenBank/DDBJ databases">
        <authorList>
            <person name="Varghese N."/>
            <person name="Submissions S."/>
        </authorList>
    </citation>
    <scope>NUCLEOTIDE SEQUENCE [LARGE SCALE GENOMIC DNA]</scope>
    <source>
        <strain evidence="2">DSM 17038</strain>
    </source>
</reference>
<evidence type="ECO:0000313" key="2">
    <source>
        <dbReference type="Proteomes" id="UP000199337"/>
    </source>
</evidence>